<accession>A0A2S6H685</accession>
<evidence type="ECO:0000313" key="1">
    <source>
        <dbReference type="EMBL" id="PPK72933.1"/>
    </source>
</evidence>
<dbReference type="InterPro" id="IPR025113">
    <property type="entry name" value="TRL-like"/>
</dbReference>
<reference evidence="1 2" key="1">
    <citation type="submission" date="2018-02" db="EMBL/GenBank/DDBJ databases">
        <title>Subsurface microbial communities from deep shales in Ohio and West Virginia, USA.</title>
        <authorList>
            <person name="Wrighton K."/>
        </authorList>
    </citation>
    <scope>NUCLEOTIDE SEQUENCE [LARGE SCALE GENOMIC DNA]</scope>
    <source>
        <strain evidence="1 2">OWC-DMM</strain>
    </source>
</reference>
<dbReference type="RefSeq" id="WP_181050175.1">
    <property type="nucleotide sequence ID" value="NZ_PTIZ01000016.1"/>
</dbReference>
<sequence>MTLDQIEGKSVELKRKFEMKWKHVLKNTSDRTAGQRRLTIRTFLAPGVISLAFGLSGCMIVDSPIKGVLGTEVIWGDIATGKAGSATPTSKEGKACAESILGLLARGDASVRAAKENGGITEVTSVDHSARNFLNIVGEWCTIVKGH</sequence>
<dbReference type="EMBL" id="PTIZ01000016">
    <property type="protein sequence ID" value="PPK72933.1"/>
    <property type="molecule type" value="Genomic_DNA"/>
</dbReference>
<protein>
    <submittedName>
        <fullName evidence="1">TRL (tRNA-associated locus)-like protein</fullName>
    </submittedName>
</protein>
<comment type="caution">
    <text evidence="1">The sequence shown here is derived from an EMBL/GenBank/DDBJ whole genome shotgun (WGS) entry which is preliminary data.</text>
</comment>
<gene>
    <name evidence="1" type="ORF">B0F87_11619</name>
</gene>
<proteinExistence type="predicted"/>
<evidence type="ECO:0000313" key="2">
    <source>
        <dbReference type="Proteomes" id="UP000240010"/>
    </source>
</evidence>
<dbReference type="Proteomes" id="UP000240010">
    <property type="component" value="Unassembled WGS sequence"/>
</dbReference>
<name>A0A2S6H685_9GAMM</name>
<dbReference type="Pfam" id="PF13146">
    <property type="entry name" value="TRL"/>
    <property type="match status" value="1"/>
</dbReference>
<organism evidence="1 2">
    <name type="scientific">Methylobacter tundripaludum</name>
    <dbReference type="NCBI Taxonomy" id="173365"/>
    <lineage>
        <taxon>Bacteria</taxon>
        <taxon>Pseudomonadati</taxon>
        <taxon>Pseudomonadota</taxon>
        <taxon>Gammaproteobacteria</taxon>
        <taxon>Methylococcales</taxon>
        <taxon>Methylococcaceae</taxon>
        <taxon>Methylobacter</taxon>
    </lineage>
</organism>
<dbReference type="AlphaFoldDB" id="A0A2S6H685"/>